<reference evidence="2" key="2">
    <citation type="submission" date="2015-06" db="UniProtKB">
        <authorList>
            <consortium name="EnsemblPlants"/>
        </authorList>
    </citation>
    <scope>IDENTIFICATION</scope>
    <source>
        <strain evidence="2">DM1-3 516 R44</strain>
    </source>
</reference>
<evidence type="ECO:0000313" key="2">
    <source>
        <dbReference type="EnsemblPlants" id="PGSC0003DMT400093991"/>
    </source>
</evidence>
<feature type="region of interest" description="Disordered" evidence="1">
    <location>
        <begin position="1"/>
        <end position="44"/>
    </location>
</feature>
<dbReference type="EnsemblPlants" id="PGSC0003DMT400093991">
    <property type="protein sequence ID" value="PGSC0003DMT400093991"/>
    <property type="gene ID" value="PGSC0003DMG400043562"/>
</dbReference>
<evidence type="ECO:0000256" key="1">
    <source>
        <dbReference type="SAM" id="MobiDB-lite"/>
    </source>
</evidence>
<proteinExistence type="predicted"/>
<accession>M1DT56</accession>
<feature type="compositionally biased region" description="Acidic residues" evidence="1">
    <location>
        <begin position="204"/>
        <end position="218"/>
    </location>
</feature>
<dbReference type="Gramene" id="PGSC0003DMT400093991">
    <property type="protein sequence ID" value="PGSC0003DMT400093991"/>
    <property type="gene ID" value="PGSC0003DMG400043562"/>
</dbReference>
<name>M1DT56_SOLTU</name>
<dbReference type="Proteomes" id="UP000011115">
    <property type="component" value="Unassembled WGS sequence"/>
</dbReference>
<organism evidence="2 3">
    <name type="scientific">Solanum tuberosum</name>
    <name type="common">Potato</name>
    <dbReference type="NCBI Taxonomy" id="4113"/>
    <lineage>
        <taxon>Eukaryota</taxon>
        <taxon>Viridiplantae</taxon>
        <taxon>Streptophyta</taxon>
        <taxon>Embryophyta</taxon>
        <taxon>Tracheophyta</taxon>
        <taxon>Spermatophyta</taxon>
        <taxon>Magnoliopsida</taxon>
        <taxon>eudicotyledons</taxon>
        <taxon>Gunneridae</taxon>
        <taxon>Pentapetalae</taxon>
        <taxon>asterids</taxon>
        <taxon>lamiids</taxon>
        <taxon>Solanales</taxon>
        <taxon>Solanaceae</taxon>
        <taxon>Solanoideae</taxon>
        <taxon>Solaneae</taxon>
        <taxon>Solanum</taxon>
    </lineage>
</organism>
<keyword evidence="3" id="KW-1185">Reference proteome</keyword>
<feature type="region of interest" description="Disordered" evidence="1">
    <location>
        <begin position="194"/>
        <end position="218"/>
    </location>
</feature>
<dbReference type="InParanoid" id="M1DT56"/>
<dbReference type="AlphaFoldDB" id="M1DT56"/>
<sequence length="218" mass="24505">MNWMMSSSGESDRHREHLGVSQTKQAKKKKSRRPIDPEDIAGSISSAPECISHDTHILAIMFVPSVRYEDLLLHVICRGRPLLAATPSATPDEMLLLVPGQKDRLGRVMIEPDGSSWHPAKDVARALKDCVRRLNTHAYHSWDEIPNSICQAMFNNFKTMCTWELRHNNVLLTTFERKASSRLSAWLKNLAHGTTTSAPKESDDYSTDNEDDCVGPIP</sequence>
<reference evidence="3" key="1">
    <citation type="journal article" date="2011" name="Nature">
        <title>Genome sequence and analysis of the tuber crop potato.</title>
        <authorList>
            <consortium name="The Potato Genome Sequencing Consortium"/>
        </authorList>
    </citation>
    <scope>NUCLEOTIDE SEQUENCE [LARGE SCALE GENOMIC DNA]</scope>
    <source>
        <strain evidence="3">cv. DM1-3 516 R44</strain>
    </source>
</reference>
<dbReference type="PaxDb" id="4113-PGSC0003DMT400093991"/>
<dbReference type="HOGENOM" id="CLU_1196641_0_0_1"/>
<evidence type="ECO:0000313" key="3">
    <source>
        <dbReference type="Proteomes" id="UP000011115"/>
    </source>
</evidence>
<protein>
    <submittedName>
        <fullName evidence="2">Uncharacterized protein</fullName>
    </submittedName>
</protein>